<dbReference type="CDD" id="cd14699">
    <property type="entry name" value="bZIP_Fos_like"/>
    <property type="match status" value="1"/>
</dbReference>
<accession>A0A0N5AUP3</accession>
<evidence type="ECO:0000313" key="4">
    <source>
        <dbReference type="Proteomes" id="UP000046393"/>
    </source>
</evidence>
<dbReference type="SUPFAM" id="SSF57959">
    <property type="entry name" value="Leucine zipper domain"/>
    <property type="match status" value="1"/>
</dbReference>
<dbReference type="SMART" id="SM00338">
    <property type="entry name" value="BRLZ"/>
    <property type="match status" value="1"/>
</dbReference>
<dbReference type="InterPro" id="IPR046347">
    <property type="entry name" value="bZIP_sf"/>
</dbReference>
<reference evidence="5" key="1">
    <citation type="submission" date="2017-02" db="UniProtKB">
        <authorList>
            <consortium name="WormBaseParasite"/>
        </authorList>
    </citation>
    <scope>IDENTIFICATION</scope>
</reference>
<feature type="region of interest" description="Disordered" evidence="2">
    <location>
        <begin position="30"/>
        <end position="53"/>
    </location>
</feature>
<evidence type="ECO:0000256" key="2">
    <source>
        <dbReference type="SAM" id="MobiDB-lite"/>
    </source>
</evidence>
<keyword evidence="1" id="KW-0175">Coiled coil</keyword>
<dbReference type="InterPro" id="IPR000837">
    <property type="entry name" value="AP-1"/>
</dbReference>
<protein>
    <submittedName>
        <fullName evidence="5">BZIP domain-containing protein</fullName>
    </submittedName>
</protein>
<dbReference type="Gene3D" id="1.20.5.170">
    <property type="match status" value="1"/>
</dbReference>
<dbReference type="PANTHER" id="PTHR23351:SF57">
    <property type="entry name" value="TRANSCRIPTION FACTOR FOS-1"/>
    <property type="match status" value="1"/>
</dbReference>
<dbReference type="GO" id="GO:0000978">
    <property type="term" value="F:RNA polymerase II cis-regulatory region sequence-specific DNA binding"/>
    <property type="evidence" value="ECO:0007669"/>
    <property type="project" value="TreeGrafter"/>
</dbReference>
<dbReference type="WBParaSite" id="SMUV_0000858201-mRNA-1">
    <property type="protein sequence ID" value="SMUV_0000858201-mRNA-1"/>
    <property type="gene ID" value="SMUV_0000858201"/>
</dbReference>
<dbReference type="PROSITE" id="PS50217">
    <property type="entry name" value="BZIP"/>
    <property type="match status" value="1"/>
</dbReference>
<dbReference type="InterPro" id="IPR004827">
    <property type="entry name" value="bZIP"/>
</dbReference>
<feature type="compositionally biased region" description="Polar residues" evidence="2">
    <location>
        <begin position="30"/>
        <end position="40"/>
    </location>
</feature>
<dbReference type="GO" id="GO:0000981">
    <property type="term" value="F:DNA-binding transcription factor activity, RNA polymerase II-specific"/>
    <property type="evidence" value="ECO:0007669"/>
    <property type="project" value="TreeGrafter"/>
</dbReference>
<name>A0A0N5AUP3_9BILA</name>
<dbReference type="GO" id="GO:0005634">
    <property type="term" value="C:nucleus"/>
    <property type="evidence" value="ECO:0007669"/>
    <property type="project" value="TreeGrafter"/>
</dbReference>
<dbReference type="PRINTS" id="PR00042">
    <property type="entry name" value="LEUZIPPRFOS"/>
</dbReference>
<evidence type="ECO:0000313" key="5">
    <source>
        <dbReference type="WBParaSite" id="SMUV_0000858201-mRNA-1"/>
    </source>
</evidence>
<dbReference type="STRING" id="451379.A0A0N5AUP3"/>
<keyword evidence="4" id="KW-1185">Reference proteome</keyword>
<dbReference type="AlphaFoldDB" id="A0A0N5AUP3"/>
<dbReference type="Pfam" id="PF00170">
    <property type="entry name" value="bZIP_1"/>
    <property type="match status" value="1"/>
</dbReference>
<dbReference type="PROSITE" id="PS00036">
    <property type="entry name" value="BZIP_BASIC"/>
    <property type="match status" value="1"/>
</dbReference>
<organism evidence="4 5">
    <name type="scientific">Syphacia muris</name>
    <dbReference type="NCBI Taxonomy" id="451379"/>
    <lineage>
        <taxon>Eukaryota</taxon>
        <taxon>Metazoa</taxon>
        <taxon>Ecdysozoa</taxon>
        <taxon>Nematoda</taxon>
        <taxon>Chromadorea</taxon>
        <taxon>Rhabditida</taxon>
        <taxon>Spirurina</taxon>
        <taxon>Oxyuridomorpha</taxon>
        <taxon>Oxyuroidea</taxon>
        <taxon>Oxyuridae</taxon>
        <taxon>Syphacia</taxon>
    </lineage>
</organism>
<feature type="coiled-coil region" evidence="1">
    <location>
        <begin position="92"/>
        <end position="119"/>
    </location>
</feature>
<dbReference type="Proteomes" id="UP000046393">
    <property type="component" value="Unplaced"/>
</dbReference>
<dbReference type="PANTHER" id="PTHR23351">
    <property type="entry name" value="FOS TRANSCRIPTION FACTOR-RELATED"/>
    <property type="match status" value="1"/>
</dbReference>
<sequence>MTQSWEVFYFFPDAHPQHFTMPQSYPQVRNGYMTSVTPRPSSAAGKRGGRRPKECEEFDIALSEEEKDKRDKRRLRNKEAAARCRQRRLDLMGSLQAQVDSLKAENKDKDLKINQLQILVSITLASFAPLVFPFLKKAELLEVIRKHRCVLPDSLRQSLDAELSNTCVPCSTAYEEVTTDLPFLPPTTITPSTLICSRKRPVSEIVSDFRSNNEQLASTTLPLNSGSVDVTAKGNVVIKQESSIKSDPTLFDVNGRDHPDEELKRPTSLDESLSIANANFNNNNTSGITITTPSTLTGEYPANSISLMDGRTGLTPMPNSLTQFTGAITPLSSEGHSYANL</sequence>
<evidence type="ECO:0000259" key="3">
    <source>
        <dbReference type="PROSITE" id="PS50217"/>
    </source>
</evidence>
<feature type="domain" description="BZIP" evidence="3">
    <location>
        <begin position="67"/>
        <end position="117"/>
    </location>
</feature>
<evidence type="ECO:0000256" key="1">
    <source>
        <dbReference type="SAM" id="Coils"/>
    </source>
</evidence>
<proteinExistence type="predicted"/>